<evidence type="ECO:0000259" key="9">
    <source>
        <dbReference type="PROSITE" id="PS50146"/>
    </source>
</evidence>
<dbReference type="RefSeq" id="WP_173493853.1">
    <property type="nucleotide sequence ID" value="NZ_CP054056.1"/>
</dbReference>
<dbReference type="Pfam" id="PF00781">
    <property type="entry name" value="DAGK_cat"/>
    <property type="match status" value="1"/>
</dbReference>
<dbReference type="AlphaFoldDB" id="A0A7D4U811"/>
<proteinExistence type="inferred from homology"/>
<name>A0A7D4U811_9MICO</name>
<comment type="similarity">
    <text evidence="2">Belongs to the diacylglycerol/lipid kinase family.</text>
</comment>
<keyword evidence="7" id="KW-0443">Lipid metabolism</keyword>
<dbReference type="SUPFAM" id="SSF111331">
    <property type="entry name" value="NAD kinase/diacylglycerol kinase-like"/>
    <property type="match status" value="1"/>
</dbReference>
<dbReference type="GO" id="GO:0004143">
    <property type="term" value="F:ATP-dependent diacylglycerol kinase activity"/>
    <property type="evidence" value="ECO:0007669"/>
    <property type="project" value="TreeGrafter"/>
</dbReference>
<dbReference type="Proteomes" id="UP000501003">
    <property type="component" value="Chromosome"/>
</dbReference>
<dbReference type="KEGG" id="aqg:HRU87_05120"/>
<dbReference type="InterPro" id="IPR050187">
    <property type="entry name" value="Lipid_Phosphate_FormReg"/>
</dbReference>
<keyword evidence="11" id="KW-1185">Reference proteome</keyword>
<keyword evidence="3" id="KW-0808">Transferase</keyword>
<keyword evidence="7" id="KW-0594">Phospholipid biosynthesis</keyword>
<dbReference type="GO" id="GO:0005524">
    <property type="term" value="F:ATP binding"/>
    <property type="evidence" value="ECO:0007669"/>
    <property type="project" value="UniProtKB-KW"/>
</dbReference>
<sequence length="297" mass="31633">MKPIGVLVNPKANRGRGADVGREVFESLRAKGLRVLDLSAGSAAEAKSKAQGLIDNQELSAVVAVGGDGTAQLGVNICVPNQLPLGLVPAGSGNDQARELNIELGNPQAAVDNIVVGLENPRRVDVMRVRNADRDFWSLGSISAGFDAICAKRANSLKWPKGPNSYKAALFLELPSFKPIEYQLEADGVKRSVRAMLCGVANVKNFGGGMRISPQSDITDGELEVFILHEVSRAKLLQIFPKVYSGEHLRYPEVEIFKAKSISISNAGFPMTCDGELTGAAPFSVEVHPLALAMLSA</sequence>
<dbReference type="InterPro" id="IPR045540">
    <property type="entry name" value="YegS/DAGK_C"/>
</dbReference>
<keyword evidence="6" id="KW-0067">ATP-binding</keyword>
<dbReference type="PANTHER" id="PTHR12358">
    <property type="entry name" value="SPHINGOSINE KINASE"/>
    <property type="match status" value="1"/>
</dbReference>
<dbReference type="GO" id="GO:0005886">
    <property type="term" value="C:plasma membrane"/>
    <property type="evidence" value="ECO:0007669"/>
    <property type="project" value="TreeGrafter"/>
</dbReference>
<evidence type="ECO:0000256" key="7">
    <source>
        <dbReference type="ARBA" id="ARBA00023209"/>
    </source>
</evidence>
<accession>A0A7D4U811</accession>
<feature type="domain" description="DAGKc" evidence="9">
    <location>
        <begin position="1"/>
        <end position="133"/>
    </location>
</feature>
<evidence type="ECO:0000256" key="5">
    <source>
        <dbReference type="ARBA" id="ARBA00022777"/>
    </source>
</evidence>
<evidence type="ECO:0000256" key="8">
    <source>
        <dbReference type="ARBA" id="ARBA00023264"/>
    </source>
</evidence>
<evidence type="ECO:0000256" key="2">
    <source>
        <dbReference type="ARBA" id="ARBA00005983"/>
    </source>
</evidence>
<keyword evidence="8" id="KW-1208">Phospholipid metabolism</keyword>
<protein>
    <submittedName>
        <fullName evidence="10">Sphingosine kinase</fullName>
    </submittedName>
</protein>
<dbReference type="PANTHER" id="PTHR12358:SF106">
    <property type="entry name" value="LIPID KINASE YEGS"/>
    <property type="match status" value="1"/>
</dbReference>
<reference evidence="10 11" key="1">
    <citation type="submission" date="2020-05" db="EMBL/GenBank/DDBJ databases">
        <title>Aquirufa sp. strain 15G-AUS-rot a new Aquirufa species.</title>
        <authorList>
            <person name="Pitt A."/>
            <person name="Hahn M.W."/>
        </authorList>
    </citation>
    <scope>NUCLEOTIDE SEQUENCE [LARGE SCALE GENOMIC DNA]</scope>
    <source>
        <strain evidence="10 11">15G-AUS-rot</strain>
    </source>
</reference>
<dbReference type="InterPro" id="IPR001206">
    <property type="entry name" value="Diacylglycerol_kinase_cat_dom"/>
</dbReference>
<dbReference type="PROSITE" id="PS50146">
    <property type="entry name" value="DAGK"/>
    <property type="match status" value="1"/>
</dbReference>
<organism evidence="10 11">
    <name type="scientific">Aquiluna borgnonia</name>
    <dbReference type="NCBI Taxonomy" id="2499157"/>
    <lineage>
        <taxon>Bacteria</taxon>
        <taxon>Bacillati</taxon>
        <taxon>Actinomycetota</taxon>
        <taxon>Actinomycetes</taxon>
        <taxon>Micrococcales</taxon>
        <taxon>Microbacteriaceae</taxon>
        <taxon>Luna cluster</taxon>
        <taxon>Luna-1 subcluster</taxon>
        <taxon>Aquiluna</taxon>
    </lineage>
</organism>
<dbReference type="InterPro" id="IPR017438">
    <property type="entry name" value="ATP-NAD_kinase_N"/>
</dbReference>
<keyword evidence="5 10" id="KW-0418">Kinase</keyword>
<evidence type="ECO:0000256" key="6">
    <source>
        <dbReference type="ARBA" id="ARBA00022840"/>
    </source>
</evidence>
<evidence type="ECO:0000313" key="10">
    <source>
        <dbReference type="EMBL" id="QKJ25556.1"/>
    </source>
</evidence>
<dbReference type="SMART" id="SM00046">
    <property type="entry name" value="DAGKc"/>
    <property type="match status" value="1"/>
</dbReference>
<dbReference type="InterPro" id="IPR016064">
    <property type="entry name" value="NAD/diacylglycerol_kinase_sf"/>
</dbReference>
<keyword evidence="4" id="KW-0547">Nucleotide-binding</keyword>
<dbReference type="GO" id="GO:0008654">
    <property type="term" value="P:phospholipid biosynthetic process"/>
    <property type="evidence" value="ECO:0007669"/>
    <property type="project" value="UniProtKB-KW"/>
</dbReference>
<comment type="cofactor">
    <cofactor evidence="1">
        <name>Mg(2+)</name>
        <dbReference type="ChEBI" id="CHEBI:18420"/>
    </cofactor>
</comment>
<evidence type="ECO:0000256" key="1">
    <source>
        <dbReference type="ARBA" id="ARBA00001946"/>
    </source>
</evidence>
<dbReference type="Gene3D" id="2.60.200.40">
    <property type="match status" value="1"/>
</dbReference>
<keyword evidence="7" id="KW-0444">Lipid biosynthesis</keyword>
<dbReference type="Pfam" id="PF19279">
    <property type="entry name" value="YegS_C"/>
    <property type="match status" value="1"/>
</dbReference>
<evidence type="ECO:0000256" key="3">
    <source>
        <dbReference type="ARBA" id="ARBA00022679"/>
    </source>
</evidence>
<evidence type="ECO:0000256" key="4">
    <source>
        <dbReference type="ARBA" id="ARBA00022741"/>
    </source>
</evidence>
<dbReference type="Gene3D" id="3.40.50.10330">
    <property type="entry name" value="Probable inorganic polyphosphate/atp-NAD kinase, domain 1"/>
    <property type="match status" value="1"/>
</dbReference>
<gene>
    <name evidence="10" type="ORF">HRU87_05120</name>
</gene>
<dbReference type="EMBL" id="CP054056">
    <property type="protein sequence ID" value="QKJ25556.1"/>
    <property type="molecule type" value="Genomic_DNA"/>
</dbReference>
<evidence type="ECO:0000313" key="11">
    <source>
        <dbReference type="Proteomes" id="UP000501003"/>
    </source>
</evidence>